<organism evidence="6 7">
    <name type="scientific">Saxophila tyrrhenica</name>
    <dbReference type="NCBI Taxonomy" id="1690608"/>
    <lineage>
        <taxon>Eukaryota</taxon>
        <taxon>Fungi</taxon>
        <taxon>Dikarya</taxon>
        <taxon>Ascomycota</taxon>
        <taxon>Pezizomycotina</taxon>
        <taxon>Dothideomycetes</taxon>
        <taxon>Dothideomycetidae</taxon>
        <taxon>Mycosphaerellales</taxon>
        <taxon>Extremaceae</taxon>
        <taxon>Saxophila</taxon>
    </lineage>
</organism>
<keyword evidence="7" id="KW-1185">Reference proteome</keyword>
<sequence length="470" mass="53175">MEHSLAKADFLNNPSDAVVQSLVLSLGLGRSHENATYVWMMTGLTIRMARFLGLHRDEDERGYDMHFQAEMRRRTWWNVCALDMRATEDQGTDLAITPGSYSTKLPSNINDADIWPGMTHTAIASQSPTNTTLLRLCSKITRHSQELLSSHHPFEDRIRGLQVLTQELEEEYFSRTNQSHDPAYLAATGTMRVFLGRLTLLAFLPELYSSSDDTLFVAAIDVLEHNHALNSDERCLPWRWVYGKQQQWHAIVYLLLEICRRPWSPLVERGWAAVNSPWLVPARASNEKDFNVLAPLRRLMTTARQHRESEYTRLHHNMDAASTLEREDRRRQPKPSSSITFPAYFDDEAFYSRWRDLVRTPNETADASMTGNFRTNTPHGNPAGPLRPSHGQSQIANQRTSEHPSSAATSGLAPLPNVTHWPTASSGIVGLSNLSSFLGTDAESELPDATTHAILDFDWSRWLESARGTL</sequence>
<keyword evidence="3" id="KW-0539">Nucleus</keyword>
<feature type="region of interest" description="Disordered" evidence="4">
    <location>
        <begin position="365"/>
        <end position="414"/>
    </location>
</feature>
<evidence type="ECO:0000256" key="3">
    <source>
        <dbReference type="ARBA" id="ARBA00023242"/>
    </source>
</evidence>
<evidence type="ECO:0000313" key="7">
    <source>
        <dbReference type="Proteomes" id="UP001337655"/>
    </source>
</evidence>
<dbReference type="PANTHER" id="PTHR31001">
    <property type="entry name" value="UNCHARACTERIZED TRANSCRIPTIONAL REGULATORY PROTEIN"/>
    <property type="match status" value="1"/>
</dbReference>
<proteinExistence type="predicted"/>
<dbReference type="Proteomes" id="UP001337655">
    <property type="component" value="Unassembled WGS sequence"/>
</dbReference>
<dbReference type="SMART" id="SM00906">
    <property type="entry name" value="Fungal_trans"/>
    <property type="match status" value="1"/>
</dbReference>
<evidence type="ECO:0000313" key="6">
    <source>
        <dbReference type="EMBL" id="KAK5169909.1"/>
    </source>
</evidence>
<dbReference type="EMBL" id="JAVRRT010000008">
    <property type="protein sequence ID" value="KAK5169909.1"/>
    <property type="molecule type" value="Genomic_DNA"/>
</dbReference>
<dbReference type="GO" id="GO:0006351">
    <property type="term" value="P:DNA-templated transcription"/>
    <property type="evidence" value="ECO:0007669"/>
    <property type="project" value="InterPro"/>
</dbReference>
<dbReference type="GO" id="GO:0003677">
    <property type="term" value="F:DNA binding"/>
    <property type="evidence" value="ECO:0007669"/>
    <property type="project" value="InterPro"/>
</dbReference>
<dbReference type="InterPro" id="IPR050613">
    <property type="entry name" value="Sec_Metabolite_Reg"/>
</dbReference>
<reference evidence="6 7" key="1">
    <citation type="submission" date="2023-08" db="EMBL/GenBank/DDBJ databases">
        <title>Black Yeasts Isolated from many extreme environments.</title>
        <authorList>
            <person name="Coleine C."/>
            <person name="Stajich J.E."/>
            <person name="Selbmann L."/>
        </authorList>
    </citation>
    <scope>NUCLEOTIDE SEQUENCE [LARGE SCALE GENOMIC DNA]</scope>
    <source>
        <strain evidence="6 7">CCFEE 5935</strain>
    </source>
</reference>
<protein>
    <recommendedName>
        <fullName evidence="5">Xylanolytic transcriptional activator regulatory domain-containing protein</fullName>
    </recommendedName>
</protein>
<feature type="compositionally biased region" description="Basic and acidic residues" evidence="4">
    <location>
        <begin position="307"/>
        <end position="330"/>
    </location>
</feature>
<dbReference type="Pfam" id="PF04082">
    <property type="entry name" value="Fungal_trans"/>
    <property type="match status" value="1"/>
</dbReference>
<feature type="region of interest" description="Disordered" evidence="4">
    <location>
        <begin position="307"/>
        <end position="340"/>
    </location>
</feature>
<feature type="domain" description="Xylanolytic transcriptional activator regulatory" evidence="5">
    <location>
        <begin position="38"/>
        <end position="112"/>
    </location>
</feature>
<dbReference type="GO" id="GO:0008270">
    <property type="term" value="F:zinc ion binding"/>
    <property type="evidence" value="ECO:0007669"/>
    <property type="project" value="InterPro"/>
</dbReference>
<gene>
    <name evidence="6" type="ORF">LTR77_005887</name>
</gene>
<name>A0AAV9PCS7_9PEZI</name>
<dbReference type="InterPro" id="IPR007219">
    <property type="entry name" value="XnlR_reg_dom"/>
</dbReference>
<dbReference type="CDD" id="cd12148">
    <property type="entry name" value="fungal_TF_MHR"/>
    <property type="match status" value="1"/>
</dbReference>
<comment type="caution">
    <text evidence="6">The sequence shown here is derived from an EMBL/GenBank/DDBJ whole genome shotgun (WGS) entry which is preliminary data.</text>
</comment>
<dbReference type="PANTHER" id="PTHR31001:SF50">
    <property type="entry name" value="ZN(II)2CYS6 TRANSCRIPTION FACTOR (EUROFUNG)"/>
    <property type="match status" value="1"/>
</dbReference>
<accession>A0AAV9PCS7</accession>
<dbReference type="RefSeq" id="XP_064659255.1">
    <property type="nucleotide sequence ID" value="XM_064803130.1"/>
</dbReference>
<feature type="compositionally biased region" description="Polar residues" evidence="4">
    <location>
        <begin position="390"/>
        <end position="409"/>
    </location>
</feature>
<dbReference type="GeneID" id="89927228"/>
<feature type="compositionally biased region" description="Polar residues" evidence="4">
    <location>
        <begin position="365"/>
        <end position="379"/>
    </location>
</feature>
<dbReference type="AlphaFoldDB" id="A0AAV9PCS7"/>
<evidence type="ECO:0000256" key="1">
    <source>
        <dbReference type="ARBA" id="ARBA00004123"/>
    </source>
</evidence>
<evidence type="ECO:0000259" key="5">
    <source>
        <dbReference type="SMART" id="SM00906"/>
    </source>
</evidence>
<keyword evidence="2" id="KW-0479">Metal-binding</keyword>
<evidence type="ECO:0000256" key="2">
    <source>
        <dbReference type="ARBA" id="ARBA00022723"/>
    </source>
</evidence>
<evidence type="ECO:0000256" key="4">
    <source>
        <dbReference type="SAM" id="MobiDB-lite"/>
    </source>
</evidence>
<comment type="subcellular location">
    <subcellularLocation>
        <location evidence="1">Nucleus</location>
    </subcellularLocation>
</comment>
<dbReference type="GO" id="GO:0005634">
    <property type="term" value="C:nucleus"/>
    <property type="evidence" value="ECO:0007669"/>
    <property type="project" value="UniProtKB-SubCell"/>
</dbReference>